<organism evidence="6 7">
    <name type="scientific">Streptomyces spongiicola</name>
    <dbReference type="NCBI Taxonomy" id="1690221"/>
    <lineage>
        <taxon>Bacteria</taxon>
        <taxon>Bacillati</taxon>
        <taxon>Actinomycetota</taxon>
        <taxon>Actinomycetes</taxon>
        <taxon>Kitasatosporales</taxon>
        <taxon>Streptomycetaceae</taxon>
        <taxon>Streptomyces</taxon>
    </lineage>
</organism>
<dbReference type="InterPro" id="IPR008920">
    <property type="entry name" value="TF_FadR/GntR_C"/>
</dbReference>
<dbReference type="GO" id="GO:0003677">
    <property type="term" value="F:DNA binding"/>
    <property type="evidence" value="ECO:0007669"/>
    <property type="project" value="UniProtKB-KW"/>
</dbReference>
<dbReference type="AlphaFoldDB" id="A0A388ST83"/>
<accession>A0A388ST83</accession>
<keyword evidence="3" id="KW-0804">Transcription</keyword>
<dbReference type="SMART" id="SM00895">
    <property type="entry name" value="FCD"/>
    <property type="match status" value="1"/>
</dbReference>
<dbReference type="SMART" id="SM00345">
    <property type="entry name" value="HTH_GNTR"/>
    <property type="match status" value="1"/>
</dbReference>
<feature type="compositionally biased region" description="Low complexity" evidence="4">
    <location>
        <begin position="10"/>
        <end position="21"/>
    </location>
</feature>
<feature type="compositionally biased region" description="Basic and acidic residues" evidence="4">
    <location>
        <begin position="134"/>
        <end position="144"/>
    </location>
</feature>
<dbReference type="Proteomes" id="UP000265354">
    <property type="component" value="Unassembled WGS sequence"/>
</dbReference>
<dbReference type="Pfam" id="PF00392">
    <property type="entry name" value="GntR"/>
    <property type="match status" value="1"/>
</dbReference>
<evidence type="ECO:0000256" key="2">
    <source>
        <dbReference type="ARBA" id="ARBA00023125"/>
    </source>
</evidence>
<dbReference type="InterPro" id="IPR036390">
    <property type="entry name" value="WH_DNA-bd_sf"/>
</dbReference>
<keyword evidence="2" id="KW-0238">DNA-binding</keyword>
<feature type="domain" description="HTH gntR-type" evidence="5">
    <location>
        <begin position="232"/>
        <end position="299"/>
    </location>
</feature>
<keyword evidence="1" id="KW-0805">Transcription regulation</keyword>
<dbReference type="PROSITE" id="PS50949">
    <property type="entry name" value="HTH_GNTR"/>
    <property type="match status" value="1"/>
</dbReference>
<evidence type="ECO:0000313" key="6">
    <source>
        <dbReference type="EMBL" id="GBP98949.1"/>
    </source>
</evidence>
<feature type="compositionally biased region" description="Low complexity" evidence="4">
    <location>
        <begin position="52"/>
        <end position="67"/>
    </location>
</feature>
<sequence>MDQGQARVRAAAPPSASACAPGQTRAAHGPRPVPGTAPAPAPGTAPAPEPAPSHGGPAAHGEPAAYGGPPGQSGPPGHGGLAGHGAAYSYGPGRGPGPGPASGSVVGPADEPGPAHGRTPSYGPASAHRPAPVRTDRPAPELRHRPATGPPPRQGPVPVPGQAREECDPGARPFSGGRGSGLDGGPERGPSGTDGPVPRRREEGAEAVSAARARGEHTHGEPPAPGTVVRRHSVRGQVLDALRAALVSGELRPGEVYSAPVLGERYGVSATPVREAMQQLAVEGAVETIPNRGFRVVVRTVRELAELAEVRCLIEVPVMLRLARTVPPACWAELVPLAEATTAAAATGDRAGYAESDRAFHRAVLSLAGNEQLVAVADDLHRRSQWPLLNSPAPRRADLVADAAEHAALLDALMAQDLPVVASLVREHFNGSGH</sequence>
<dbReference type="SUPFAM" id="SSF48008">
    <property type="entry name" value="GntR ligand-binding domain-like"/>
    <property type="match status" value="1"/>
</dbReference>
<feature type="compositionally biased region" description="Pro residues" evidence="4">
    <location>
        <begin position="31"/>
        <end position="51"/>
    </location>
</feature>
<dbReference type="EMBL" id="BGZL01000001">
    <property type="protein sequence ID" value="GBP98949.1"/>
    <property type="molecule type" value="Genomic_DNA"/>
</dbReference>
<dbReference type="InterPro" id="IPR036388">
    <property type="entry name" value="WH-like_DNA-bd_sf"/>
</dbReference>
<dbReference type="PANTHER" id="PTHR43537:SF45">
    <property type="entry name" value="GNTR FAMILY REGULATORY PROTEIN"/>
    <property type="match status" value="1"/>
</dbReference>
<proteinExistence type="predicted"/>
<dbReference type="CDD" id="cd07377">
    <property type="entry name" value="WHTH_GntR"/>
    <property type="match status" value="1"/>
</dbReference>
<name>A0A388ST83_9ACTN</name>
<protein>
    <recommendedName>
        <fullName evidence="5">HTH gntR-type domain-containing protein</fullName>
    </recommendedName>
</protein>
<feature type="compositionally biased region" description="Pro residues" evidence="4">
    <location>
        <begin position="148"/>
        <end position="159"/>
    </location>
</feature>
<dbReference type="Pfam" id="PF07729">
    <property type="entry name" value="FCD"/>
    <property type="match status" value="1"/>
</dbReference>
<feature type="region of interest" description="Disordered" evidence="4">
    <location>
        <begin position="1"/>
        <end position="231"/>
    </location>
</feature>
<dbReference type="GO" id="GO:0003700">
    <property type="term" value="F:DNA-binding transcription factor activity"/>
    <property type="evidence" value="ECO:0007669"/>
    <property type="project" value="InterPro"/>
</dbReference>
<evidence type="ECO:0000256" key="1">
    <source>
        <dbReference type="ARBA" id="ARBA00023015"/>
    </source>
</evidence>
<comment type="caution">
    <text evidence="6">The sequence shown here is derived from an EMBL/GenBank/DDBJ whole genome shotgun (WGS) entry which is preliminary data.</text>
</comment>
<gene>
    <name evidence="6" type="ORF">SSP531S_03420</name>
</gene>
<reference evidence="6 7" key="1">
    <citation type="submission" date="2018-07" db="EMBL/GenBank/DDBJ databases">
        <title>Whole Genome Shotgun Sequence of Streptomyces spongiicola strain 531S.</title>
        <authorList>
            <person name="Dohra H."/>
            <person name="Kodani S."/>
        </authorList>
    </citation>
    <scope>NUCLEOTIDE SEQUENCE [LARGE SCALE GENOMIC DNA]</scope>
    <source>
        <strain evidence="6 7">531S</strain>
    </source>
</reference>
<dbReference type="Gene3D" id="1.10.10.10">
    <property type="entry name" value="Winged helix-like DNA-binding domain superfamily/Winged helix DNA-binding domain"/>
    <property type="match status" value="1"/>
</dbReference>
<evidence type="ECO:0000256" key="4">
    <source>
        <dbReference type="SAM" id="MobiDB-lite"/>
    </source>
</evidence>
<evidence type="ECO:0000256" key="3">
    <source>
        <dbReference type="ARBA" id="ARBA00023163"/>
    </source>
</evidence>
<dbReference type="SUPFAM" id="SSF46785">
    <property type="entry name" value="Winged helix' DNA-binding domain"/>
    <property type="match status" value="1"/>
</dbReference>
<dbReference type="PANTHER" id="PTHR43537">
    <property type="entry name" value="TRANSCRIPTIONAL REGULATOR, GNTR FAMILY"/>
    <property type="match status" value="1"/>
</dbReference>
<dbReference type="InterPro" id="IPR011711">
    <property type="entry name" value="GntR_C"/>
</dbReference>
<dbReference type="InterPro" id="IPR000524">
    <property type="entry name" value="Tscrpt_reg_HTH_GntR"/>
</dbReference>
<dbReference type="Gene3D" id="1.20.120.530">
    <property type="entry name" value="GntR ligand-binding domain-like"/>
    <property type="match status" value="1"/>
</dbReference>
<evidence type="ECO:0000313" key="7">
    <source>
        <dbReference type="Proteomes" id="UP000265354"/>
    </source>
</evidence>
<evidence type="ECO:0000259" key="5">
    <source>
        <dbReference type="PROSITE" id="PS50949"/>
    </source>
</evidence>
<feature type="compositionally biased region" description="Gly residues" evidence="4">
    <location>
        <begin position="68"/>
        <end position="83"/>
    </location>
</feature>